<dbReference type="Proteomes" id="UP000719412">
    <property type="component" value="Unassembled WGS sequence"/>
</dbReference>
<sequence>MEVVAIDLVGPLPLASTGERWVLIIQDYATRWVELFALVDATADEFAWTIVNEFCLRYGIPRKIISDSSSQFVSAIMQKVCFCLDIDQEFTPDYHPEGNPVESPNRDLKTQLALQIGDKPNSDWPRQLPSIRFAMNTVRCQSTGKTPAFLLFGSELRSIDDVTNDLRSVVLSETFVPGANPRLLQLHENWKEARKIAESNRQPTAPFQQNSPTSYDLAARDKPTKIYHFSQLYVWNPSKYFWLQCCIYPETHERRFHDVFKVRTDMQQNIVVWTTLRNSVTSQHHSVPSVVGLSASHQRNVALSRCTTWVQVWTGGRNKLAFRLGSGYNEQVVGFDSVYNANHEYRRLRLKKKSPDIDFPLLNCLINDSNEVGPDNVLKDAKYNPLLNPFEMEWTFGFEITVPLINLTIDDRREIFYTASNVGILYNYCTKKMVHFRGHQSKITSVSVDKSGRWLVTADNGKDNVIMIWDTFTYAIVWTIFNHPPAGSDLYLVSMSPNARLLITISNENQNQIDFWLWTFGNEKPNDTYTDERDLGAPKAIEFHPNNDQHFMIVYEKAVLFFSWDYENKKLSQTSSPKSPLTSGIGHYTDGTYVDFCHECFVSTSKGCILVFGNTIYAKNYVKEEIDNDKMIVATGDTNATIMFFDKRLKLLYWYRRTITKPIRSISFKLNPRVYEFDTSPGSDDDDDEAEAGIIPGCVIDRSEKYEVLILSKIPRDATLEKRPFVTRDFFITTTDGMIYVMNFARQEFVQLFPTADSCVAAIDVHDEMPYLIVAYAKGRIVIHNYRTHEEVISTVLPETESDVVVTAVKYSAQCCTRNLTCGRSNGELWLLQPAVLAQIYVEPFRFSTNKVVKIAFSQSCLQMAYYDSNMTIFGFYYDTESEDWVFKGKVRSHYKEVCNILFLDEEPYGLYTIGKDRHLIKYTDIAANEEELDISTRDRIEQKDIPIYFIPYPRRKFSKCGYFLVADDKHKYKTISTKTMMCTSVYLGPAYGCFRDSPVSKMEFLPRSNKKYLIFMTKKQIGIQLMSIDGNPFKYVGCLGHPEELVDFRISFDGKYVFTFGKNDRTVFMWKVKIASVETMHILGGVELQPFYCLIEGGRSGFLYQEMRDLFYYMQILQQGEQICAPRVVSNCINIGELPDLMRACGYYPSEYEIENLLTDLRYKEFDDNGILKDKVTFCEFVKLFINHKPAYGYAIDNVEEAFETITTFTDEYKSDDMPREDFIEAITTTGEQVSNEQIFRCLATLLHADVIPEQFGERDFSFMPDTSVEMPADDIYWNSIDFGSEEESSLQDSPSLKHYVDPWDLENYAYIREHLDSIDVSSDPSSADEFATEANSTSFCYVPVHRERNYAAIDVRARRPRARRMYSDGGGFDAGVLLVESSPDGHMTFLNRSDNRQCAINSSRVPSLYCYGYVSGMRE</sequence>
<evidence type="ECO:0000256" key="1">
    <source>
        <dbReference type="ARBA" id="ARBA00004138"/>
    </source>
</evidence>
<proteinExistence type="predicted"/>
<keyword evidence="3" id="KW-0677">Repeat</keyword>
<evidence type="ECO:0000313" key="8">
    <source>
        <dbReference type="EMBL" id="KAH0809593.1"/>
    </source>
</evidence>
<dbReference type="InterPro" id="IPR001584">
    <property type="entry name" value="Integrase_cat-core"/>
</dbReference>
<keyword evidence="2 6" id="KW-0853">WD repeat</keyword>
<reference evidence="8" key="1">
    <citation type="journal article" date="2020" name="J Insects Food Feed">
        <title>The yellow mealworm (Tenebrio molitor) genome: a resource for the emerging insects as food and feed industry.</title>
        <authorList>
            <person name="Eriksson T."/>
            <person name="Andere A."/>
            <person name="Kelstrup H."/>
            <person name="Emery V."/>
            <person name="Picard C."/>
        </authorList>
    </citation>
    <scope>NUCLEOTIDE SEQUENCE</scope>
    <source>
        <strain evidence="8">Stoneville</strain>
        <tissue evidence="8">Whole head</tissue>
    </source>
</reference>
<keyword evidence="4" id="KW-0966">Cell projection</keyword>
<evidence type="ECO:0000313" key="9">
    <source>
        <dbReference type="Proteomes" id="UP000719412"/>
    </source>
</evidence>
<dbReference type="SUPFAM" id="SSF47473">
    <property type="entry name" value="EF-hand"/>
    <property type="match status" value="1"/>
</dbReference>
<dbReference type="InterPro" id="IPR001680">
    <property type="entry name" value="WD40_rpt"/>
</dbReference>
<dbReference type="GO" id="GO:0015074">
    <property type="term" value="P:DNA integration"/>
    <property type="evidence" value="ECO:0007669"/>
    <property type="project" value="InterPro"/>
</dbReference>
<dbReference type="InterPro" id="IPR050630">
    <property type="entry name" value="WD_repeat_EMAP"/>
</dbReference>
<dbReference type="SUPFAM" id="SSF50978">
    <property type="entry name" value="WD40 repeat-like"/>
    <property type="match status" value="2"/>
</dbReference>
<dbReference type="Gene3D" id="1.10.238.10">
    <property type="entry name" value="EF-hand"/>
    <property type="match status" value="1"/>
</dbReference>
<dbReference type="InterPro" id="IPR011992">
    <property type="entry name" value="EF-hand-dom_pair"/>
</dbReference>
<accession>A0A8J6H7R1</accession>
<dbReference type="PANTHER" id="PTHR13720:SF13">
    <property type="entry name" value="CILIA- AND FLAGELLA-ASSOCIATED PROTEIN 251"/>
    <property type="match status" value="1"/>
</dbReference>
<feature type="repeat" description="WD" evidence="6">
    <location>
        <begin position="436"/>
        <end position="470"/>
    </location>
</feature>
<dbReference type="InterPro" id="IPR036397">
    <property type="entry name" value="RNaseH_sf"/>
</dbReference>
<dbReference type="InterPro" id="IPR012337">
    <property type="entry name" value="RNaseH-like_sf"/>
</dbReference>
<dbReference type="EMBL" id="JABDTM020028033">
    <property type="protein sequence ID" value="KAH0809593.1"/>
    <property type="molecule type" value="Genomic_DNA"/>
</dbReference>
<dbReference type="InterPro" id="IPR015943">
    <property type="entry name" value="WD40/YVTN_repeat-like_dom_sf"/>
</dbReference>
<dbReference type="Gene3D" id="2.130.10.10">
    <property type="entry name" value="YVTN repeat-like/Quinoprotein amine dehydrogenase"/>
    <property type="match status" value="2"/>
</dbReference>
<dbReference type="PROSITE" id="PS50994">
    <property type="entry name" value="INTEGRASE"/>
    <property type="match status" value="1"/>
</dbReference>
<dbReference type="SMART" id="SM00320">
    <property type="entry name" value="WD40"/>
    <property type="match status" value="4"/>
</dbReference>
<evidence type="ECO:0000256" key="2">
    <source>
        <dbReference type="ARBA" id="ARBA00022574"/>
    </source>
</evidence>
<comment type="subcellular location">
    <subcellularLocation>
        <location evidence="1">Cell projection</location>
        <location evidence="1">Cilium</location>
    </subcellularLocation>
</comment>
<dbReference type="PANTHER" id="PTHR13720">
    <property type="entry name" value="WD-40 REPEAT PROTEIN"/>
    <property type="match status" value="1"/>
</dbReference>
<dbReference type="InterPro" id="IPR036322">
    <property type="entry name" value="WD40_repeat_dom_sf"/>
</dbReference>
<keyword evidence="9" id="KW-1185">Reference proteome</keyword>
<evidence type="ECO:0000256" key="6">
    <source>
        <dbReference type="PROSITE-ProRule" id="PRU00221"/>
    </source>
</evidence>
<evidence type="ECO:0000256" key="5">
    <source>
        <dbReference type="ARBA" id="ARBA00040994"/>
    </source>
</evidence>
<evidence type="ECO:0000256" key="3">
    <source>
        <dbReference type="ARBA" id="ARBA00022737"/>
    </source>
</evidence>
<evidence type="ECO:0000256" key="4">
    <source>
        <dbReference type="ARBA" id="ARBA00023273"/>
    </source>
</evidence>
<dbReference type="Gene3D" id="3.30.420.10">
    <property type="entry name" value="Ribonuclease H-like superfamily/Ribonuclease H"/>
    <property type="match status" value="1"/>
</dbReference>
<dbReference type="Pfam" id="PF00400">
    <property type="entry name" value="WD40"/>
    <property type="match status" value="1"/>
</dbReference>
<organism evidence="8 9">
    <name type="scientific">Tenebrio molitor</name>
    <name type="common">Yellow mealworm beetle</name>
    <dbReference type="NCBI Taxonomy" id="7067"/>
    <lineage>
        <taxon>Eukaryota</taxon>
        <taxon>Metazoa</taxon>
        <taxon>Ecdysozoa</taxon>
        <taxon>Arthropoda</taxon>
        <taxon>Hexapoda</taxon>
        <taxon>Insecta</taxon>
        <taxon>Pterygota</taxon>
        <taxon>Neoptera</taxon>
        <taxon>Endopterygota</taxon>
        <taxon>Coleoptera</taxon>
        <taxon>Polyphaga</taxon>
        <taxon>Cucujiformia</taxon>
        <taxon>Tenebrionidae</taxon>
        <taxon>Tenebrio</taxon>
    </lineage>
</organism>
<dbReference type="SUPFAM" id="SSF53098">
    <property type="entry name" value="Ribonuclease H-like"/>
    <property type="match status" value="1"/>
</dbReference>
<comment type="caution">
    <text evidence="8">The sequence shown here is derived from an EMBL/GenBank/DDBJ whole genome shotgun (WGS) entry which is preliminary data.</text>
</comment>
<dbReference type="GO" id="GO:0003676">
    <property type="term" value="F:nucleic acid binding"/>
    <property type="evidence" value="ECO:0007669"/>
    <property type="project" value="InterPro"/>
</dbReference>
<evidence type="ECO:0000259" key="7">
    <source>
        <dbReference type="PROSITE" id="PS50994"/>
    </source>
</evidence>
<dbReference type="GO" id="GO:0031514">
    <property type="term" value="C:motile cilium"/>
    <property type="evidence" value="ECO:0007669"/>
    <property type="project" value="TreeGrafter"/>
</dbReference>
<reference evidence="8" key="2">
    <citation type="submission" date="2021-08" db="EMBL/GenBank/DDBJ databases">
        <authorList>
            <person name="Eriksson T."/>
        </authorList>
    </citation>
    <scope>NUCLEOTIDE SEQUENCE</scope>
    <source>
        <strain evidence="8">Stoneville</strain>
        <tissue evidence="8">Whole head</tissue>
    </source>
</reference>
<dbReference type="PROSITE" id="PS50082">
    <property type="entry name" value="WD_REPEATS_2"/>
    <property type="match status" value="1"/>
</dbReference>
<name>A0A8J6H7R1_TENMO</name>
<gene>
    <name evidence="8" type="ORF">GEV33_013198</name>
</gene>
<protein>
    <recommendedName>
        <fullName evidence="5">Cilia- and flagella-associated protein 251</fullName>
    </recommendedName>
</protein>
<feature type="domain" description="Integrase catalytic" evidence="7">
    <location>
        <begin position="1"/>
        <end position="155"/>
    </location>
</feature>